<gene>
    <name evidence="1" type="ORF">LEP1GSC203_2947</name>
</gene>
<comment type="caution">
    <text evidence="1">The sequence shown here is derived from an EMBL/GenBank/DDBJ whole genome shotgun (WGS) entry which is preliminary data.</text>
</comment>
<dbReference type="EMBL" id="AOGW02000006">
    <property type="protein sequence ID" value="EMY62742.1"/>
    <property type="molecule type" value="Genomic_DNA"/>
</dbReference>
<sequence>MRPAVCLDKKPVSRPNMGSRFMQEVYLSSIPFQVKFQFLADR</sequence>
<protein>
    <submittedName>
        <fullName evidence="1">Uncharacterized protein</fullName>
    </submittedName>
</protein>
<reference evidence="1" key="1">
    <citation type="submission" date="2013-03" db="EMBL/GenBank/DDBJ databases">
        <authorList>
            <person name="Harkins D.M."/>
            <person name="Durkin A.S."/>
            <person name="Brinkac L.M."/>
            <person name="Haft D.H."/>
            <person name="Selengut J.D."/>
            <person name="Sanka R."/>
            <person name="DePew J."/>
            <person name="Purushe J."/>
            <person name="Hartskeerl R.A."/>
            <person name="Ahmed A."/>
            <person name="van der Linden H."/>
            <person name="Goris M.G.A."/>
            <person name="Vinetz J.M."/>
            <person name="Sutton G.G."/>
            <person name="Nierman W.C."/>
            <person name="Fouts D.E."/>
        </authorList>
    </citation>
    <scope>NUCLEOTIDE SEQUENCE [LARGE SCALE GENOMIC DNA]</scope>
    <source>
        <strain evidence="1">LT 11-33</strain>
    </source>
</reference>
<dbReference type="Proteomes" id="UP000012371">
    <property type="component" value="Unassembled WGS sequence"/>
</dbReference>
<name>N1W159_9LEPT</name>
<evidence type="ECO:0000313" key="1">
    <source>
        <dbReference type="EMBL" id="EMY62742.1"/>
    </source>
</evidence>
<organism evidence="1 2">
    <name type="scientific">Leptospira terpstrae serovar Hualin str. LT 11-33 = ATCC 700639</name>
    <dbReference type="NCBI Taxonomy" id="1257025"/>
    <lineage>
        <taxon>Bacteria</taxon>
        <taxon>Pseudomonadati</taxon>
        <taxon>Spirochaetota</taxon>
        <taxon>Spirochaetia</taxon>
        <taxon>Leptospirales</taxon>
        <taxon>Leptospiraceae</taxon>
        <taxon>Leptospira</taxon>
    </lineage>
</organism>
<proteinExistence type="predicted"/>
<evidence type="ECO:0000313" key="2">
    <source>
        <dbReference type="Proteomes" id="UP000012371"/>
    </source>
</evidence>
<accession>N1W159</accession>
<keyword evidence="2" id="KW-1185">Reference proteome</keyword>
<dbReference type="AlphaFoldDB" id="N1W159"/>